<organism evidence="1 2">
    <name type="scientific">Roseimaritima multifibrata</name>
    <dbReference type="NCBI Taxonomy" id="1930274"/>
    <lineage>
        <taxon>Bacteria</taxon>
        <taxon>Pseudomonadati</taxon>
        <taxon>Planctomycetota</taxon>
        <taxon>Planctomycetia</taxon>
        <taxon>Pirellulales</taxon>
        <taxon>Pirellulaceae</taxon>
        <taxon>Roseimaritima</taxon>
    </lineage>
</organism>
<dbReference type="KEGG" id="rml:FF011L_12340"/>
<keyword evidence="2" id="KW-1185">Reference proteome</keyword>
<evidence type="ECO:0000313" key="2">
    <source>
        <dbReference type="Proteomes" id="UP000320672"/>
    </source>
</evidence>
<evidence type="ECO:0000313" key="1">
    <source>
        <dbReference type="EMBL" id="QDS92491.1"/>
    </source>
</evidence>
<protein>
    <submittedName>
        <fullName evidence="1">Uncharacterized protein</fullName>
    </submittedName>
</protein>
<dbReference type="Proteomes" id="UP000320672">
    <property type="component" value="Chromosome"/>
</dbReference>
<gene>
    <name evidence="1" type="ORF">FF011L_12340</name>
</gene>
<name>A0A517MC85_9BACT</name>
<dbReference type="EMBL" id="CP036262">
    <property type="protein sequence ID" value="QDS92491.1"/>
    <property type="molecule type" value="Genomic_DNA"/>
</dbReference>
<proteinExistence type="predicted"/>
<accession>A0A517MC85</accession>
<sequence length="79" mass="8502">MNEKSGQPFGNRFGGSTKCQLSDDGSVFDPEYPLGSTLSQSLMTWIHRPAMPSLIPAITRHRARAVEKPAPGRGAECSA</sequence>
<dbReference type="AlphaFoldDB" id="A0A517MC85"/>
<reference evidence="1 2" key="1">
    <citation type="submission" date="2019-02" db="EMBL/GenBank/DDBJ databases">
        <title>Deep-cultivation of Planctomycetes and their phenomic and genomic characterization uncovers novel biology.</title>
        <authorList>
            <person name="Wiegand S."/>
            <person name="Jogler M."/>
            <person name="Boedeker C."/>
            <person name="Pinto D."/>
            <person name="Vollmers J."/>
            <person name="Rivas-Marin E."/>
            <person name="Kohn T."/>
            <person name="Peeters S.H."/>
            <person name="Heuer A."/>
            <person name="Rast P."/>
            <person name="Oberbeckmann S."/>
            <person name="Bunk B."/>
            <person name="Jeske O."/>
            <person name="Meyerdierks A."/>
            <person name="Storesund J.E."/>
            <person name="Kallscheuer N."/>
            <person name="Luecker S."/>
            <person name="Lage O.M."/>
            <person name="Pohl T."/>
            <person name="Merkel B.J."/>
            <person name="Hornburger P."/>
            <person name="Mueller R.-W."/>
            <person name="Bruemmer F."/>
            <person name="Labrenz M."/>
            <person name="Spormann A.M."/>
            <person name="Op den Camp H."/>
            <person name="Overmann J."/>
            <person name="Amann R."/>
            <person name="Jetten M.S.M."/>
            <person name="Mascher T."/>
            <person name="Medema M.H."/>
            <person name="Devos D.P."/>
            <person name="Kaster A.-K."/>
            <person name="Ovreas L."/>
            <person name="Rohde M."/>
            <person name="Galperin M.Y."/>
            <person name="Jogler C."/>
        </authorList>
    </citation>
    <scope>NUCLEOTIDE SEQUENCE [LARGE SCALE GENOMIC DNA]</scope>
    <source>
        <strain evidence="1 2">FF011L</strain>
    </source>
</reference>